<name>A0A4S8LEN8_DENBC</name>
<feature type="region of interest" description="Disordered" evidence="1">
    <location>
        <begin position="1"/>
        <end position="103"/>
    </location>
</feature>
<dbReference type="Proteomes" id="UP000297245">
    <property type="component" value="Unassembled WGS sequence"/>
</dbReference>
<organism evidence="2 3">
    <name type="scientific">Dendrothele bispora (strain CBS 962.96)</name>
    <dbReference type="NCBI Taxonomy" id="1314807"/>
    <lineage>
        <taxon>Eukaryota</taxon>
        <taxon>Fungi</taxon>
        <taxon>Dikarya</taxon>
        <taxon>Basidiomycota</taxon>
        <taxon>Agaricomycotina</taxon>
        <taxon>Agaricomycetes</taxon>
        <taxon>Agaricomycetidae</taxon>
        <taxon>Agaricales</taxon>
        <taxon>Agaricales incertae sedis</taxon>
        <taxon>Dendrothele</taxon>
    </lineage>
</organism>
<evidence type="ECO:0000313" key="3">
    <source>
        <dbReference type="Proteomes" id="UP000297245"/>
    </source>
</evidence>
<protein>
    <submittedName>
        <fullName evidence="2">Uncharacterized protein</fullName>
    </submittedName>
</protein>
<sequence length="103" mass="10594">MLSTTSSRGDEGPKGDKDGGNQTTNNQSQDEVDRTEREGKSLDISGSPEDGSKDDTTHAGSSRGGTASGTDNAGSGQGDGSQVTKASNTGNNEQEERSIEDEQ</sequence>
<feature type="compositionally biased region" description="Basic and acidic residues" evidence="1">
    <location>
        <begin position="31"/>
        <end position="41"/>
    </location>
</feature>
<gene>
    <name evidence="2" type="ORF">K435DRAFT_358028</name>
</gene>
<proteinExistence type="predicted"/>
<feature type="compositionally biased region" description="Basic and acidic residues" evidence="1">
    <location>
        <begin position="8"/>
        <end position="19"/>
    </location>
</feature>
<dbReference type="AlphaFoldDB" id="A0A4S8LEN8"/>
<dbReference type="EMBL" id="ML179473">
    <property type="protein sequence ID" value="THU86908.1"/>
    <property type="molecule type" value="Genomic_DNA"/>
</dbReference>
<reference evidence="2 3" key="1">
    <citation type="journal article" date="2019" name="Nat. Ecol. Evol.">
        <title>Megaphylogeny resolves global patterns of mushroom evolution.</title>
        <authorList>
            <person name="Varga T."/>
            <person name="Krizsan K."/>
            <person name="Foldi C."/>
            <person name="Dima B."/>
            <person name="Sanchez-Garcia M."/>
            <person name="Sanchez-Ramirez S."/>
            <person name="Szollosi G.J."/>
            <person name="Szarkandi J.G."/>
            <person name="Papp V."/>
            <person name="Albert L."/>
            <person name="Andreopoulos W."/>
            <person name="Angelini C."/>
            <person name="Antonin V."/>
            <person name="Barry K.W."/>
            <person name="Bougher N.L."/>
            <person name="Buchanan P."/>
            <person name="Buyck B."/>
            <person name="Bense V."/>
            <person name="Catcheside P."/>
            <person name="Chovatia M."/>
            <person name="Cooper J."/>
            <person name="Damon W."/>
            <person name="Desjardin D."/>
            <person name="Finy P."/>
            <person name="Geml J."/>
            <person name="Haridas S."/>
            <person name="Hughes K."/>
            <person name="Justo A."/>
            <person name="Karasinski D."/>
            <person name="Kautmanova I."/>
            <person name="Kiss B."/>
            <person name="Kocsube S."/>
            <person name="Kotiranta H."/>
            <person name="LaButti K.M."/>
            <person name="Lechner B.E."/>
            <person name="Liimatainen K."/>
            <person name="Lipzen A."/>
            <person name="Lukacs Z."/>
            <person name="Mihaltcheva S."/>
            <person name="Morgado L.N."/>
            <person name="Niskanen T."/>
            <person name="Noordeloos M.E."/>
            <person name="Ohm R.A."/>
            <person name="Ortiz-Santana B."/>
            <person name="Ovrebo C."/>
            <person name="Racz N."/>
            <person name="Riley R."/>
            <person name="Savchenko A."/>
            <person name="Shiryaev A."/>
            <person name="Soop K."/>
            <person name="Spirin V."/>
            <person name="Szebenyi C."/>
            <person name="Tomsovsky M."/>
            <person name="Tulloss R.E."/>
            <person name="Uehling J."/>
            <person name="Grigoriev I.V."/>
            <person name="Vagvolgyi C."/>
            <person name="Papp T."/>
            <person name="Martin F.M."/>
            <person name="Miettinen O."/>
            <person name="Hibbett D.S."/>
            <person name="Nagy L.G."/>
        </authorList>
    </citation>
    <scope>NUCLEOTIDE SEQUENCE [LARGE SCALE GENOMIC DNA]</scope>
    <source>
        <strain evidence="2 3">CBS 962.96</strain>
    </source>
</reference>
<keyword evidence="3" id="KW-1185">Reference proteome</keyword>
<evidence type="ECO:0000313" key="2">
    <source>
        <dbReference type="EMBL" id="THU86908.1"/>
    </source>
</evidence>
<feature type="compositionally biased region" description="Polar residues" evidence="1">
    <location>
        <begin position="80"/>
        <end position="92"/>
    </location>
</feature>
<evidence type="ECO:0000256" key="1">
    <source>
        <dbReference type="SAM" id="MobiDB-lite"/>
    </source>
</evidence>
<accession>A0A4S8LEN8</accession>